<organism evidence="1 2">
    <name type="scientific">Catharus ustulatus</name>
    <name type="common">Russet-backed thrush</name>
    <name type="synonym">Hylocichla ustulatus</name>
    <dbReference type="NCBI Taxonomy" id="91951"/>
    <lineage>
        <taxon>Eukaryota</taxon>
        <taxon>Metazoa</taxon>
        <taxon>Chordata</taxon>
        <taxon>Craniata</taxon>
        <taxon>Vertebrata</taxon>
        <taxon>Euteleostomi</taxon>
        <taxon>Archelosauria</taxon>
        <taxon>Archosauria</taxon>
        <taxon>Dinosauria</taxon>
        <taxon>Saurischia</taxon>
        <taxon>Theropoda</taxon>
        <taxon>Coelurosauria</taxon>
        <taxon>Aves</taxon>
        <taxon>Neognathae</taxon>
        <taxon>Neoaves</taxon>
        <taxon>Telluraves</taxon>
        <taxon>Australaves</taxon>
        <taxon>Passeriformes</taxon>
        <taxon>Turdidae</taxon>
        <taxon>Catharus</taxon>
    </lineage>
</organism>
<dbReference type="AlphaFoldDB" id="A0A8C3TUW5"/>
<reference evidence="1" key="1">
    <citation type="submission" date="2020-10" db="EMBL/GenBank/DDBJ databases">
        <title>Catharus ustulatus (Swainson's thrush) genome, bCatUst1, primary haplotype v2.</title>
        <authorList>
            <person name="Delmore K."/>
            <person name="Vafadar M."/>
            <person name="Formenti G."/>
            <person name="Chow W."/>
            <person name="Pelan S."/>
            <person name="Howe K."/>
            <person name="Rhie A."/>
            <person name="Mountcastle J."/>
            <person name="Haase B."/>
            <person name="Fedrigo O."/>
            <person name="Jarvis E.D."/>
        </authorList>
    </citation>
    <scope>NUCLEOTIDE SEQUENCE [LARGE SCALE GENOMIC DNA]</scope>
</reference>
<keyword evidence="2" id="KW-1185">Reference proteome</keyword>
<dbReference type="Proteomes" id="UP000694563">
    <property type="component" value="Chromosome 10"/>
</dbReference>
<evidence type="ECO:0000313" key="1">
    <source>
        <dbReference type="Ensembl" id="ENSCUSP00005004641.1"/>
    </source>
</evidence>
<reference evidence="1" key="3">
    <citation type="submission" date="2025-09" db="UniProtKB">
        <authorList>
            <consortium name="Ensembl"/>
        </authorList>
    </citation>
    <scope>IDENTIFICATION</scope>
</reference>
<accession>A0A8C3TUW5</accession>
<dbReference type="Ensembl" id="ENSCUST00005004844.1">
    <property type="protein sequence ID" value="ENSCUSP00005004641.1"/>
    <property type="gene ID" value="ENSCUSG00005003014.1"/>
</dbReference>
<evidence type="ECO:0000313" key="2">
    <source>
        <dbReference type="Proteomes" id="UP000694563"/>
    </source>
</evidence>
<protein>
    <submittedName>
        <fullName evidence="1">Uncharacterized protein</fullName>
    </submittedName>
</protein>
<sequence length="86" mass="9631">TDLWSYMRGSAVLGVVPIVWSLPEPIHYTQTAQKEPNLPGHWEQHSCTGRASCPNTAQLQGGSLGTSTWHNTGYMQISYFRVRVLE</sequence>
<reference evidence="1" key="2">
    <citation type="submission" date="2025-08" db="UniProtKB">
        <authorList>
            <consortium name="Ensembl"/>
        </authorList>
    </citation>
    <scope>IDENTIFICATION</scope>
</reference>
<proteinExistence type="predicted"/>
<name>A0A8C3TUW5_CATUS</name>